<dbReference type="InterPro" id="IPR023034">
    <property type="entry name" value="PPIase_SurA"/>
</dbReference>
<dbReference type="GO" id="GO:0043165">
    <property type="term" value="P:Gram-negative-bacterium-type cell outer membrane assembly"/>
    <property type="evidence" value="ECO:0007669"/>
    <property type="project" value="InterPro"/>
</dbReference>
<dbReference type="Pfam" id="PF00639">
    <property type="entry name" value="Rotamase"/>
    <property type="match status" value="1"/>
</dbReference>
<dbReference type="PANTHER" id="PTHR47637:SF1">
    <property type="entry name" value="CHAPERONE SURA"/>
    <property type="match status" value="1"/>
</dbReference>
<dbReference type="GO" id="GO:0051082">
    <property type="term" value="F:unfolded protein binding"/>
    <property type="evidence" value="ECO:0007669"/>
    <property type="project" value="UniProtKB-UniRule"/>
</dbReference>
<name>A0A3C1KLC7_9GAMM</name>
<evidence type="ECO:0000313" key="10">
    <source>
        <dbReference type="Proteomes" id="UP000259273"/>
    </source>
</evidence>
<dbReference type="InterPro" id="IPR000297">
    <property type="entry name" value="PPIase_PpiC"/>
</dbReference>
<evidence type="ECO:0000256" key="1">
    <source>
        <dbReference type="ARBA" id="ARBA00022729"/>
    </source>
</evidence>
<evidence type="ECO:0000313" key="9">
    <source>
        <dbReference type="EMBL" id="HAN27184.1"/>
    </source>
</evidence>
<keyword evidence="3 7" id="KW-0574">Periplasm</keyword>
<comment type="domain">
    <text evidence="7">The PPIase activity resides only in the second parvulin domain. The N-terminal region and the C-terminal tail are necessary and sufficient for the chaperone activity of SurA. The PPIase activity is dispensable for SurA to function as a chaperone. The N-terminal region and the C-terminal tail are also required for porin recognition.</text>
</comment>
<evidence type="ECO:0000259" key="8">
    <source>
        <dbReference type="PROSITE" id="PS50198"/>
    </source>
</evidence>
<evidence type="ECO:0000256" key="6">
    <source>
        <dbReference type="ARBA" id="ARBA00023235"/>
    </source>
</evidence>
<dbReference type="AlphaFoldDB" id="A0A3C1KLC7"/>
<dbReference type="Pfam" id="PF13616">
    <property type="entry name" value="Rotamase_3"/>
    <property type="match status" value="1"/>
</dbReference>
<evidence type="ECO:0000256" key="3">
    <source>
        <dbReference type="ARBA" id="ARBA00022764"/>
    </source>
</evidence>
<dbReference type="Proteomes" id="UP000259273">
    <property type="component" value="Unassembled WGS sequence"/>
</dbReference>
<comment type="catalytic activity">
    <reaction evidence="7">
        <text>[protein]-peptidylproline (omega=180) = [protein]-peptidylproline (omega=0)</text>
        <dbReference type="Rhea" id="RHEA:16237"/>
        <dbReference type="Rhea" id="RHEA-COMP:10747"/>
        <dbReference type="Rhea" id="RHEA-COMP:10748"/>
        <dbReference type="ChEBI" id="CHEBI:83833"/>
        <dbReference type="ChEBI" id="CHEBI:83834"/>
        <dbReference type="EC" id="5.2.1.8"/>
    </reaction>
</comment>
<dbReference type="GO" id="GO:0030288">
    <property type="term" value="C:outer membrane-bounded periplasmic space"/>
    <property type="evidence" value="ECO:0007669"/>
    <property type="project" value="InterPro"/>
</dbReference>
<dbReference type="InterPro" id="IPR027304">
    <property type="entry name" value="Trigger_fact/SurA_dom_sf"/>
</dbReference>
<keyword evidence="4 7" id="KW-0697">Rotamase</keyword>
<dbReference type="EMBL" id="DMND01000079">
    <property type="protein sequence ID" value="HAN27184.1"/>
    <property type="molecule type" value="Genomic_DNA"/>
</dbReference>
<evidence type="ECO:0000256" key="7">
    <source>
        <dbReference type="HAMAP-Rule" id="MF_01183"/>
    </source>
</evidence>
<dbReference type="GO" id="GO:0003755">
    <property type="term" value="F:peptidyl-prolyl cis-trans isomerase activity"/>
    <property type="evidence" value="ECO:0007669"/>
    <property type="project" value="UniProtKB-UniRule"/>
</dbReference>
<dbReference type="Gene3D" id="3.10.50.40">
    <property type="match status" value="2"/>
</dbReference>
<reference evidence="9 10" key="1">
    <citation type="journal article" date="2018" name="Nat. Biotechnol.">
        <title>A standardized bacterial taxonomy based on genome phylogeny substantially revises the tree of life.</title>
        <authorList>
            <person name="Parks D.H."/>
            <person name="Chuvochina M."/>
            <person name="Waite D.W."/>
            <person name="Rinke C."/>
            <person name="Skarshewski A."/>
            <person name="Chaumeil P.A."/>
            <person name="Hugenholtz P."/>
        </authorList>
    </citation>
    <scope>NUCLEOTIDE SEQUENCE [LARGE SCALE GENOMIC DNA]</scope>
    <source>
        <strain evidence="9">UBA9158</strain>
    </source>
</reference>
<dbReference type="GO" id="GO:0006457">
    <property type="term" value="P:protein folding"/>
    <property type="evidence" value="ECO:0007669"/>
    <property type="project" value="UniProtKB-UniRule"/>
</dbReference>
<feature type="chain" id="PRO_5017841257" description="Chaperone SurA" evidence="7">
    <location>
        <begin position="25"/>
        <end position="426"/>
    </location>
</feature>
<dbReference type="Gene3D" id="1.10.4030.10">
    <property type="entry name" value="Porin chaperone SurA, peptide-binding domain"/>
    <property type="match status" value="1"/>
</dbReference>
<comment type="subcellular location">
    <subcellularLocation>
        <location evidence="7">Periplasm</location>
    </subcellularLocation>
    <text evidence="7">Is capable of associating with the outer membrane.</text>
</comment>
<keyword evidence="2 7" id="KW-0677">Repeat</keyword>
<dbReference type="Pfam" id="PF09312">
    <property type="entry name" value="SurA_N"/>
    <property type="match status" value="1"/>
</dbReference>
<organism evidence="9 10">
    <name type="scientific">Haliea salexigens</name>
    <dbReference type="NCBI Taxonomy" id="287487"/>
    <lineage>
        <taxon>Bacteria</taxon>
        <taxon>Pseudomonadati</taxon>
        <taxon>Pseudomonadota</taxon>
        <taxon>Gammaproteobacteria</taxon>
        <taxon>Cellvibrionales</taxon>
        <taxon>Halieaceae</taxon>
        <taxon>Haliea</taxon>
    </lineage>
</organism>
<accession>A0A3C1KLC7</accession>
<dbReference type="EC" id="5.2.1.8" evidence="7"/>
<proteinExistence type="inferred from homology"/>
<evidence type="ECO:0000256" key="2">
    <source>
        <dbReference type="ARBA" id="ARBA00022737"/>
    </source>
</evidence>
<evidence type="ECO:0000256" key="5">
    <source>
        <dbReference type="ARBA" id="ARBA00023186"/>
    </source>
</evidence>
<feature type="domain" description="PpiC" evidence="8">
    <location>
        <begin position="283"/>
        <end position="382"/>
    </location>
</feature>
<evidence type="ECO:0000256" key="4">
    <source>
        <dbReference type="ARBA" id="ARBA00023110"/>
    </source>
</evidence>
<dbReference type="InterPro" id="IPR023058">
    <property type="entry name" value="PPIase_PpiC_CS"/>
</dbReference>
<protein>
    <recommendedName>
        <fullName evidence="7">Chaperone SurA</fullName>
    </recommendedName>
    <alternativeName>
        <fullName evidence="7">Peptidyl-prolyl cis-trans isomerase SurA</fullName>
        <shortName evidence="7">PPIase SurA</shortName>
        <ecNumber evidence="7">5.2.1.8</ecNumber>
    </alternativeName>
    <alternativeName>
        <fullName evidence="7">Rotamase SurA</fullName>
    </alternativeName>
</protein>
<sequence precursor="true">MTIKSALLAAGLAATLLLVGQTQAQTQILDQVVAIVDDDVIMASELRERVAAITQSLEARGVEMPPEDVLIRETLDRLILESIQLQLGNRVGARISDAQLNQAMERVAAQNRMSLADFSAALEQQGQSYAAMREQVRREMIIQRVQAGNVNQRIQISEQEVRNFLASPEGQKLTQPEYRILHALLPLPEDAPDDEVTAARSYLNGLLQRIRRGEAFDQVISSNDGRYAFSGGDLGWRKLEDLPSLFSDVAPGLEVGATSDPIRSPSGLHLINLADMRGGEQMVNQTRVRHILIQPSEIMTDAQAEARAEELRNRILQGEDFAELAREYSRDIGSAAEGGDLGWTTPGQMVPEFEAAMADTAVGEISEPVKSQFGWHILEVMERREQDMTAQAIRNRATEALHQRKYDEELDAWLRKIRDEAFVDIK</sequence>
<keyword evidence="6 7" id="KW-0413">Isomerase</keyword>
<feature type="domain" description="PpiC" evidence="8">
    <location>
        <begin position="175"/>
        <end position="275"/>
    </location>
</feature>
<gene>
    <name evidence="7" type="primary">surA</name>
    <name evidence="9" type="ORF">DCP75_05595</name>
</gene>
<feature type="signal peptide" evidence="7">
    <location>
        <begin position="1"/>
        <end position="24"/>
    </location>
</feature>
<keyword evidence="1 7" id="KW-0732">Signal</keyword>
<keyword evidence="5 7" id="KW-0143">Chaperone</keyword>
<dbReference type="PROSITE" id="PS01096">
    <property type="entry name" value="PPIC_PPIASE_1"/>
    <property type="match status" value="1"/>
</dbReference>
<comment type="caution">
    <text evidence="9">The sequence shown here is derived from an EMBL/GenBank/DDBJ whole genome shotgun (WGS) entry which is preliminary data.</text>
</comment>
<dbReference type="HAMAP" id="MF_01183">
    <property type="entry name" value="Chaperone_SurA"/>
    <property type="match status" value="1"/>
</dbReference>
<dbReference type="STRING" id="1121937.GCA_000423125_02689"/>
<dbReference type="PROSITE" id="PS50198">
    <property type="entry name" value="PPIC_PPIASE_2"/>
    <property type="match status" value="2"/>
</dbReference>
<comment type="function">
    <text evidence="7">Chaperone involved in the correct folding and assembly of outer membrane proteins. Recognizes specific patterns of aromatic residues and the orientation of their side chains, which are found more frequently in integral outer membrane proteins. May act in both early periplasmic and late outer membrane-associated steps of protein maturation.</text>
</comment>
<dbReference type="GO" id="GO:0042277">
    <property type="term" value="F:peptide binding"/>
    <property type="evidence" value="ECO:0007669"/>
    <property type="project" value="InterPro"/>
</dbReference>
<dbReference type="SUPFAM" id="SSF109998">
    <property type="entry name" value="Triger factor/SurA peptide-binding domain-like"/>
    <property type="match status" value="1"/>
</dbReference>
<dbReference type="InterPro" id="IPR050280">
    <property type="entry name" value="OMP_Chaperone_SurA"/>
</dbReference>
<dbReference type="PANTHER" id="PTHR47637">
    <property type="entry name" value="CHAPERONE SURA"/>
    <property type="match status" value="1"/>
</dbReference>
<dbReference type="SUPFAM" id="SSF54534">
    <property type="entry name" value="FKBP-like"/>
    <property type="match status" value="2"/>
</dbReference>
<dbReference type="InterPro" id="IPR015391">
    <property type="entry name" value="SurA_N"/>
</dbReference>
<dbReference type="InterPro" id="IPR046357">
    <property type="entry name" value="PPIase_dom_sf"/>
</dbReference>
<dbReference type="GO" id="GO:0050821">
    <property type="term" value="P:protein stabilization"/>
    <property type="evidence" value="ECO:0007669"/>
    <property type="project" value="InterPro"/>
</dbReference>